<dbReference type="EMBL" id="RXZH01000019">
    <property type="protein sequence ID" value="RTZ13572.1"/>
    <property type="molecule type" value="Genomic_DNA"/>
</dbReference>
<organism evidence="1 2">
    <name type="scientific">Vibrio aquaticus</name>
    <dbReference type="NCBI Taxonomy" id="2496559"/>
    <lineage>
        <taxon>Bacteria</taxon>
        <taxon>Pseudomonadati</taxon>
        <taxon>Pseudomonadota</taxon>
        <taxon>Gammaproteobacteria</taxon>
        <taxon>Vibrionales</taxon>
        <taxon>Vibrionaceae</taxon>
        <taxon>Vibrio</taxon>
    </lineage>
</organism>
<protein>
    <submittedName>
        <fullName evidence="1">Uncharacterized protein</fullName>
    </submittedName>
</protein>
<evidence type="ECO:0000313" key="1">
    <source>
        <dbReference type="EMBL" id="RTZ13572.1"/>
    </source>
</evidence>
<sequence>MKKIEFITWEAFGAVVEKHKEDQPLLTMKDYALINGFDVKNRLGSAVKELLTLAKLYEFEYSQTSSGYRFSNAILEAIFTTVIVSAHERDVILRGMSEFATVDEEVAALKVMSELMIEPPKYLSK</sequence>
<evidence type="ECO:0000313" key="2">
    <source>
        <dbReference type="Proteomes" id="UP000268973"/>
    </source>
</evidence>
<dbReference type="Proteomes" id="UP000268973">
    <property type="component" value="Unassembled WGS sequence"/>
</dbReference>
<proteinExistence type="predicted"/>
<reference evidence="1 2" key="1">
    <citation type="submission" date="2018-12" db="EMBL/GenBank/DDBJ databases">
        <title>Vibrio sp. isolated from China Sea.</title>
        <authorList>
            <person name="Li Y."/>
        </authorList>
    </citation>
    <scope>NUCLEOTIDE SEQUENCE [LARGE SCALE GENOMIC DNA]</scope>
    <source>
        <strain evidence="1 2">BEI207</strain>
    </source>
</reference>
<accession>A0A432CT80</accession>
<gene>
    <name evidence="1" type="ORF">EJ063_19710</name>
</gene>
<dbReference type="AlphaFoldDB" id="A0A432CT80"/>
<dbReference type="GeneID" id="95677392"/>
<comment type="caution">
    <text evidence="1">The sequence shown here is derived from an EMBL/GenBank/DDBJ whole genome shotgun (WGS) entry which is preliminary data.</text>
</comment>
<keyword evidence="2" id="KW-1185">Reference proteome</keyword>
<name>A0A432CT80_9VIBR</name>
<dbReference type="OrthoDB" id="9959421at2"/>
<dbReference type="RefSeq" id="WP_061893459.1">
    <property type="nucleotide sequence ID" value="NZ_RXZH01000019.1"/>
</dbReference>